<protein>
    <submittedName>
        <fullName evidence="4">CDP-alcohol phosphatidyltransferase</fullName>
    </submittedName>
</protein>
<sequence length="201" mass="23409">MYDIQIREIKEKVYSHFIQLIPQWVTPNQVTLASFIFGIFSAISCYYGKYTLGLYLWLINRFLDGLDGTLARFRNQQTDFGGYLDIIVDFIVYSIIPISIAMRKNSLSVYSSLSFMLATFFVNAAGLFYLSALLEKRNFKQNKELTSVTLPPALIEGLETFIFYTLFFVFQRDIQIFYWIFGLGVCVTIYQRLDFAKKVLK</sequence>
<dbReference type="InterPro" id="IPR043130">
    <property type="entry name" value="CDP-OH_PTrfase_TM_dom"/>
</dbReference>
<dbReference type="PROSITE" id="PS00379">
    <property type="entry name" value="CDP_ALCOHOL_P_TRANSF"/>
    <property type="match status" value="1"/>
</dbReference>
<keyword evidence="3" id="KW-1133">Transmembrane helix</keyword>
<evidence type="ECO:0000256" key="1">
    <source>
        <dbReference type="ARBA" id="ARBA00022679"/>
    </source>
</evidence>
<gene>
    <name evidence="4" type="ORF">TTHERM_001084329</name>
</gene>
<dbReference type="RefSeq" id="XP_012654916.1">
    <property type="nucleotide sequence ID" value="XM_012799462.1"/>
</dbReference>
<keyword evidence="1 2" id="KW-0808">Transferase</keyword>
<dbReference type="OrthoDB" id="10251079at2759"/>
<feature type="transmembrane region" description="Helical" evidence="3">
    <location>
        <begin position="153"/>
        <end position="170"/>
    </location>
</feature>
<reference evidence="5" key="1">
    <citation type="journal article" date="2006" name="PLoS Biol.">
        <title>Macronuclear genome sequence of the ciliate Tetrahymena thermophila, a model eukaryote.</title>
        <authorList>
            <person name="Eisen J.A."/>
            <person name="Coyne R.S."/>
            <person name="Wu M."/>
            <person name="Wu D."/>
            <person name="Thiagarajan M."/>
            <person name="Wortman J.R."/>
            <person name="Badger J.H."/>
            <person name="Ren Q."/>
            <person name="Amedeo P."/>
            <person name="Jones K.M."/>
            <person name="Tallon L.J."/>
            <person name="Delcher A.L."/>
            <person name="Salzberg S.L."/>
            <person name="Silva J.C."/>
            <person name="Haas B.J."/>
            <person name="Majoros W.H."/>
            <person name="Farzad M."/>
            <person name="Carlton J.M."/>
            <person name="Smith R.K. Jr."/>
            <person name="Garg J."/>
            <person name="Pearlman R.E."/>
            <person name="Karrer K.M."/>
            <person name="Sun L."/>
            <person name="Manning G."/>
            <person name="Elde N.C."/>
            <person name="Turkewitz A.P."/>
            <person name="Asai D.J."/>
            <person name="Wilkes D.E."/>
            <person name="Wang Y."/>
            <person name="Cai H."/>
            <person name="Collins K."/>
            <person name="Stewart B.A."/>
            <person name="Lee S.R."/>
            <person name="Wilamowska K."/>
            <person name="Weinberg Z."/>
            <person name="Ruzzo W.L."/>
            <person name="Wloga D."/>
            <person name="Gaertig J."/>
            <person name="Frankel J."/>
            <person name="Tsao C.-C."/>
            <person name="Gorovsky M.A."/>
            <person name="Keeling P.J."/>
            <person name="Waller R.F."/>
            <person name="Patron N.J."/>
            <person name="Cherry J.M."/>
            <person name="Stover N.A."/>
            <person name="Krieger C.J."/>
            <person name="del Toro C."/>
            <person name="Ryder H.F."/>
            <person name="Williamson S.C."/>
            <person name="Barbeau R.A."/>
            <person name="Hamilton E.P."/>
            <person name="Orias E."/>
        </authorList>
    </citation>
    <scope>NUCLEOTIDE SEQUENCE [LARGE SCALE GENOMIC DNA]</scope>
    <source>
        <strain evidence="5">SB210</strain>
    </source>
</reference>
<dbReference type="InterPro" id="IPR048254">
    <property type="entry name" value="CDP_ALCOHOL_P_TRANSF_CS"/>
</dbReference>
<dbReference type="Gene3D" id="1.20.120.1760">
    <property type="match status" value="1"/>
</dbReference>
<dbReference type="GO" id="GO:0016020">
    <property type="term" value="C:membrane"/>
    <property type="evidence" value="ECO:0007669"/>
    <property type="project" value="InterPro"/>
</dbReference>
<keyword evidence="3" id="KW-0472">Membrane</keyword>
<evidence type="ECO:0000256" key="2">
    <source>
        <dbReference type="RuleBase" id="RU003750"/>
    </source>
</evidence>
<dbReference type="GO" id="GO:0008654">
    <property type="term" value="P:phospholipid biosynthetic process"/>
    <property type="evidence" value="ECO:0007669"/>
    <property type="project" value="InterPro"/>
</dbReference>
<keyword evidence="5" id="KW-1185">Reference proteome</keyword>
<dbReference type="Pfam" id="PF01066">
    <property type="entry name" value="CDP-OH_P_transf"/>
    <property type="match status" value="1"/>
</dbReference>
<feature type="transmembrane region" description="Helical" evidence="3">
    <location>
        <begin position="32"/>
        <end position="59"/>
    </location>
</feature>
<evidence type="ECO:0000313" key="4">
    <source>
        <dbReference type="EMBL" id="EWS72550.1"/>
    </source>
</evidence>
<feature type="transmembrane region" description="Helical" evidence="3">
    <location>
        <begin position="113"/>
        <end position="132"/>
    </location>
</feature>
<accession>W7X0B3</accession>
<comment type="similarity">
    <text evidence="2">Belongs to the CDP-alcohol phosphatidyltransferase class-I family.</text>
</comment>
<organism evidence="4 5">
    <name type="scientific">Tetrahymena thermophila (strain SB210)</name>
    <dbReference type="NCBI Taxonomy" id="312017"/>
    <lineage>
        <taxon>Eukaryota</taxon>
        <taxon>Sar</taxon>
        <taxon>Alveolata</taxon>
        <taxon>Ciliophora</taxon>
        <taxon>Intramacronucleata</taxon>
        <taxon>Oligohymenophorea</taxon>
        <taxon>Hymenostomatida</taxon>
        <taxon>Tetrahymenina</taxon>
        <taxon>Tetrahymenidae</taxon>
        <taxon>Tetrahymena</taxon>
    </lineage>
</organism>
<dbReference type="InterPro" id="IPR000462">
    <property type="entry name" value="CDP-OH_P_trans"/>
</dbReference>
<dbReference type="GO" id="GO:0016780">
    <property type="term" value="F:phosphotransferase activity, for other substituted phosphate groups"/>
    <property type="evidence" value="ECO:0007669"/>
    <property type="project" value="InterPro"/>
</dbReference>
<evidence type="ECO:0000256" key="3">
    <source>
        <dbReference type="SAM" id="Phobius"/>
    </source>
</evidence>
<dbReference type="GeneID" id="24441649"/>
<dbReference type="InParanoid" id="W7X0B3"/>
<dbReference type="EMBL" id="GG662531">
    <property type="protein sequence ID" value="EWS72550.1"/>
    <property type="molecule type" value="Genomic_DNA"/>
</dbReference>
<feature type="transmembrane region" description="Helical" evidence="3">
    <location>
        <begin position="80"/>
        <end position="101"/>
    </location>
</feature>
<name>W7X0B3_TETTS</name>
<keyword evidence="3" id="KW-0812">Transmembrane</keyword>
<dbReference type="AlphaFoldDB" id="W7X0B3"/>
<proteinExistence type="inferred from homology"/>
<dbReference type="Proteomes" id="UP000009168">
    <property type="component" value="Unassembled WGS sequence"/>
</dbReference>
<dbReference type="KEGG" id="tet:TTHERM_001084329"/>
<evidence type="ECO:0000313" key="5">
    <source>
        <dbReference type="Proteomes" id="UP000009168"/>
    </source>
</evidence>
<feature type="transmembrane region" description="Helical" evidence="3">
    <location>
        <begin position="176"/>
        <end position="193"/>
    </location>
</feature>